<dbReference type="InterPro" id="IPR000086">
    <property type="entry name" value="NUDIX_hydrolase_dom"/>
</dbReference>
<evidence type="ECO:0000256" key="1">
    <source>
        <dbReference type="SAM" id="MobiDB-lite"/>
    </source>
</evidence>
<name>A0A378UUI1_MYCFO</name>
<feature type="compositionally biased region" description="Basic and acidic residues" evidence="1">
    <location>
        <begin position="1"/>
        <end position="24"/>
    </location>
</feature>
<sequence>MGPAAGRDRDDSGRPRSTRPRDALGRPLPYGSEGVERIPDDLDLSPAETLAYAQDLLDRGHAFGAHEVLEAAWKNGPDHERALWQGLAQLAVGITHVQRGNRTGAAALLRRAAARLSLVEIPAPYDVDAARLVGFAVTLADDVENDGDIAPARLRTGLTAAIRQTATREVYRNNWLRLREDDIVRPDGSTGIYAVVDKQTYALVIPYDAETDRFHLVEQFRYPLGLRRWEFPQGTAPEHQQLEPTALAHRELREETGLRAERMERLGQLDVAAGMSSQRGWVFLATGLTEGEHEREHEEQDMHSAWFSRDQLRRMIAEGEITDAQSLAALTFLLLREREIQR</sequence>
<dbReference type="Pfam" id="PF00293">
    <property type="entry name" value="NUDIX"/>
    <property type="match status" value="1"/>
</dbReference>
<dbReference type="PANTHER" id="PTHR34796:SF1">
    <property type="entry name" value="EXPRESSED PROTEIN"/>
    <property type="match status" value="1"/>
</dbReference>
<dbReference type="InterPro" id="IPR023203">
    <property type="entry name" value="TTHA0068_sf"/>
</dbReference>
<organism evidence="3 4">
    <name type="scientific">Mycolicibacterium fortuitum</name>
    <name type="common">Mycobacterium fortuitum</name>
    <dbReference type="NCBI Taxonomy" id="1766"/>
    <lineage>
        <taxon>Bacteria</taxon>
        <taxon>Bacillati</taxon>
        <taxon>Actinomycetota</taxon>
        <taxon>Actinomycetes</taxon>
        <taxon>Mycobacteriales</taxon>
        <taxon>Mycobacteriaceae</taxon>
        <taxon>Mycolicibacterium</taxon>
    </lineage>
</organism>
<dbReference type="Gene3D" id="3.90.79.10">
    <property type="entry name" value="Nucleoside Triphosphate Pyrophosphohydrolase"/>
    <property type="match status" value="1"/>
</dbReference>
<dbReference type="Proteomes" id="UP000255389">
    <property type="component" value="Unassembled WGS sequence"/>
</dbReference>
<dbReference type="AlphaFoldDB" id="A0A378UUI1"/>
<feature type="region of interest" description="Disordered" evidence="1">
    <location>
        <begin position="1"/>
        <end position="39"/>
    </location>
</feature>
<keyword evidence="3" id="KW-0378">Hydrolase</keyword>
<dbReference type="Gene3D" id="1.10.3450.10">
    <property type="entry name" value="TTHA0068-like"/>
    <property type="match status" value="1"/>
</dbReference>
<dbReference type="EMBL" id="UGQY01000003">
    <property type="protein sequence ID" value="STZ88378.1"/>
    <property type="molecule type" value="Genomic_DNA"/>
</dbReference>
<gene>
    <name evidence="3" type="primary">nudF_2</name>
    <name evidence="3" type="ORF">NCTC1542_03162</name>
</gene>
<dbReference type="PANTHER" id="PTHR34796">
    <property type="entry name" value="EXPRESSED PROTEIN"/>
    <property type="match status" value="1"/>
</dbReference>
<dbReference type="PROSITE" id="PS51462">
    <property type="entry name" value="NUDIX"/>
    <property type="match status" value="1"/>
</dbReference>
<proteinExistence type="predicted"/>
<dbReference type="InterPro" id="IPR015797">
    <property type="entry name" value="NUDIX_hydrolase-like_dom_sf"/>
</dbReference>
<evidence type="ECO:0000259" key="2">
    <source>
        <dbReference type="PROSITE" id="PS51462"/>
    </source>
</evidence>
<dbReference type="InterPro" id="IPR005500">
    <property type="entry name" value="DUF309"/>
</dbReference>
<dbReference type="SUPFAM" id="SSF140663">
    <property type="entry name" value="TTHA0068-like"/>
    <property type="match status" value="1"/>
</dbReference>
<protein>
    <submittedName>
        <fullName evidence="3">NUDIX hydrolase</fullName>
        <ecNumber evidence="3">3.6.1.13</ecNumber>
    </submittedName>
</protein>
<reference evidence="3 4" key="1">
    <citation type="submission" date="2018-06" db="EMBL/GenBank/DDBJ databases">
        <authorList>
            <consortium name="Pathogen Informatics"/>
            <person name="Doyle S."/>
        </authorList>
    </citation>
    <scope>NUCLEOTIDE SEQUENCE [LARGE SCALE GENOMIC DNA]</scope>
    <source>
        <strain evidence="3 4">NCTC1542</strain>
    </source>
</reference>
<feature type="domain" description="Nudix hydrolase" evidence="2">
    <location>
        <begin position="197"/>
        <end position="329"/>
    </location>
</feature>
<accession>A0A378UUI1</accession>
<dbReference type="GO" id="GO:0047631">
    <property type="term" value="F:ADP-ribose diphosphatase activity"/>
    <property type="evidence" value="ECO:0007669"/>
    <property type="project" value="UniProtKB-EC"/>
</dbReference>
<dbReference type="Pfam" id="PF03745">
    <property type="entry name" value="DUF309"/>
    <property type="match status" value="1"/>
</dbReference>
<dbReference type="EC" id="3.6.1.13" evidence="3"/>
<evidence type="ECO:0000313" key="4">
    <source>
        <dbReference type="Proteomes" id="UP000255389"/>
    </source>
</evidence>
<dbReference type="SUPFAM" id="SSF55811">
    <property type="entry name" value="Nudix"/>
    <property type="match status" value="1"/>
</dbReference>
<evidence type="ECO:0000313" key="3">
    <source>
        <dbReference type="EMBL" id="STZ88378.1"/>
    </source>
</evidence>
<dbReference type="CDD" id="cd24161">
    <property type="entry name" value="NUDIX_ADPRase_Ndx2"/>
    <property type="match status" value="1"/>
</dbReference>